<proteinExistence type="predicted"/>
<dbReference type="AlphaFoldDB" id="A0A0R3WY28"/>
<reference evidence="1 2" key="2">
    <citation type="submission" date="2018-11" db="EMBL/GenBank/DDBJ databases">
        <authorList>
            <consortium name="Pathogen Informatics"/>
        </authorList>
    </citation>
    <scope>NUCLEOTIDE SEQUENCE [LARGE SCALE GENOMIC DNA]</scope>
</reference>
<dbReference type="Proteomes" id="UP000274429">
    <property type="component" value="Unassembled WGS sequence"/>
</dbReference>
<evidence type="ECO:0000313" key="1">
    <source>
        <dbReference type="EMBL" id="VDM27399.1"/>
    </source>
</evidence>
<sequence length="85" mass="9669">MRRHLQPPLLRPPLLLPRLGSTPLCSARVGSLSFFIRIGWRFRLFHSLPRLLSSNCSALKSKALPTVLDTYTSVLVEEDVLPQMR</sequence>
<dbReference type="EMBL" id="UYWX01008427">
    <property type="protein sequence ID" value="VDM27399.1"/>
    <property type="molecule type" value="Genomic_DNA"/>
</dbReference>
<dbReference type="WBParaSite" id="TTAC_0000566801-mRNA-1">
    <property type="protein sequence ID" value="TTAC_0000566801-mRNA-1"/>
    <property type="gene ID" value="TTAC_0000566801"/>
</dbReference>
<name>A0A0R3WY28_HYDTA</name>
<gene>
    <name evidence="1" type="ORF">TTAC_LOCUS5653</name>
</gene>
<protein>
    <submittedName>
        <fullName evidence="3">Secreted protein</fullName>
    </submittedName>
</protein>
<accession>A0A0R3WY28</accession>
<evidence type="ECO:0000313" key="3">
    <source>
        <dbReference type="WBParaSite" id="TTAC_0000566801-mRNA-1"/>
    </source>
</evidence>
<organism evidence="3">
    <name type="scientific">Hydatigena taeniaeformis</name>
    <name type="common">Feline tapeworm</name>
    <name type="synonym">Taenia taeniaeformis</name>
    <dbReference type="NCBI Taxonomy" id="6205"/>
    <lineage>
        <taxon>Eukaryota</taxon>
        <taxon>Metazoa</taxon>
        <taxon>Spiralia</taxon>
        <taxon>Lophotrochozoa</taxon>
        <taxon>Platyhelminthes</taxon>
        <taxon>Cestoda</taxon>
        <taxon>Eucestoda</taxon>
        <taxon>Cyclophyllidea</taxon>
        <taxon>Taeniidae</taxon>
        <taxon>Hydatigera</taxon>
    </lineage>
</organism>
<keyword evidence="2" id="KW-1185">Reference proteome</keyword>
<reference evidence="3" key="1">
    <citation type="submission" date="2017-02" db="UniProtKB">
        <authorList>
            <consortium name="WormBaseParasite"/>
        </authorList>
    </citation>
    <scope>IDENTIFICATION</scope>
</reference>
<evidence type="ECO:0000313" key="2">
    <source>
        <dbReference type="Proteomes" id="UP000274429"/>
    </source>
</evidence>